<sequence>ALLRGTAPAARRDSRWATRPRGSIEQRQQLRFLTRRDPGQLRPNRQRARGSHRRTSPSPRGFGGTSDPPRCVTRPQPDLVRAGTVRSARTTGRHLRLGGPRVGDATRPLGRVARAGRERAAHSKEHIGGQRFQLQRDPGSSFGRTGSRRTDYLRINVV</sequence>
<keyword evidence="3" id="KW-1185">Reference proteome</keyword>
<feature type="compositionally biased region" description="Basic residues" evidence="1">
    <location>
        <begin position="44"/>
        <end position="55"/>
    </location>
</feature>
<evidence type="ECO:0000313" key="2">
    <source>
        <dbReference type="EMBL" id="KAJ1104803.1"/>
    </source>
</evidence>
<accession>A0AAV7MV12</accession>
<evidence type="ECO:0000256" key="1">
    <source>
        <dbReference type="SAM" id="MobiDB-lite"/>
    </source>
</evidence>
<dbReference type="AlphaFoldDB" id="A0AAV7MV12"/>
<evidence type="ECO:0000313" key="3">
    <source>
        <dbReference type="Proteomes" id="UP001066276"/>
    </source>
</evidence>
<reference evidence="2" key="1">
    <citation type="journal article" date="2022" name="bioRxiv">
        <title>Sequencing and chromosome-scale assembly of the giantPleurodeles waltlgenome.</title>
        <authorList>
            <person name="Brown T."/>
            <person name="Elewa A."/>
            <person name="Iarovenko S."/>
            <person name="Subramanian E."/>
            <person name="Araus A.J."/>
            <person name="Petzold A."/>
            <person name="Susuki M."/>
            <person name="Suzuki K.-i.T."/>
            <person name="Hayashi T."/>
            <person name="Toyoda A."/>
            <person name="Oliveira C."/>
            <person name="Osipova E."/>
            <person name="Leigh N.D."/>
            <person name="Simon A."/>
            <person name="Yun M.H."/>
        </authorList>
    </citation>
    <scope>NUCLEOTIDE SEQUENCE</scope>
    <source>
        <strain evidence="2">20211129_DDA</strain>
        <tissue evidence="2">Liver</tissue>
    </source>
</reference>
<feature type="region of interest" description="Disordered" evidence="1">
    <location>
        <begin position="1"/>
        <end position="78"/>
    </location>
</feature>
<dbReference type="EMBL" id="JANPWB010000013">
    <property type="protein sequence ID" value="KAJ1104803.1"/>
    <property type="molecule type" value="Genomic_DNA"/>
</dbReference>
<name>A0AAV7MV12_PLEWA</name>
<proteinExistence type="predicted"/>
<feature type="non-terminal residue" evidence="2">
    <location>
        <position position="158"/>
    </location>
</feature>
<dbReference type="Proteomes" id="UP001066276">
    <property type="component" value="Chromosome 9"/>
</dbReference>
<feature type="non-terminal residue" evidence="2">
    <location>
        <position position="1"/>
    </location>
</feature>
<protein>
    <submittedName>
        <fullName evidence="2">Uncharacterized protein</fullName>
    </submittedName>
</protein>
<gene>
    <name evidence="2" type="ORF">NDU88_002212</name>
</gene>
<organism evidence="2 3">
    <name type="scientific">Pleurodeles waltl</name>
    <name type="common">Iberian ribbed newt</name>
    <dbReference type="NCBI Taxonomy" id="8319"/>
    <lineage>
        <taxon>Eukaryota</taxon>
        <taxon>Metazoa</taxon>
        <taxon>Chordata</taxon>
        <taxon>Craniata</taxon>
        <taxon>Vertebrata</taxon>
        <taxon>Euteleostomi</taxon>
        <taxon>Amphibia</taxon>
        <taxon>Batrachia</taxon>
        <taxon>Caudata</taxon>
        <taxon>Salamandroidea</taxon>
        <taxon>Salamandridae</taxon>
        <taxon>Pleurodelinae</taxon>
        <taxon>Pleurodeles</taxon>
    </lineage>
</organism>
<comment type="caution">
    <text evidence="2">The sequence shown here is derived from an EMBL/GenBank/DDBJ whole genome shotgun (WGS) entry which is preliminary data.</text>
</comment>